<keyword evidence="4" id="KW-0479">Metal-binding</keyword>
<evidence type="ECO:0000256" key="1">
    <source>
        <dbReference type="ARBA" id="ARBA00001946"/>
    </source>
</evidence>
<dbReference type="Gene3D" id="3.40.50.1010">
    <property type="entry name" value="5'-nuclease"/>
    <property type="match status" value="1"/>
</dbReference>
<protein>
    <submittedName>
        <fullName evidence="8">Type II toxin-antitoxin system VapC family toxin</fullName>
    </submittedName>
</protein>
<dbReference type="AlphaFoldDB" id="A0A4S8QCV3"/>
<keyword evidence="6" id="KW-0460">Magnesium</keyword>
<gene>
    <name evidence="8" type="ORF">FAB82_06765</name>
</gene>
<evidence type="ECO:0000256" key="4">
    <source>
        <dbReference type="ARBA" id="ARBA00022723"/>
    </source>
</evidence>
<dbReference type="PANTHER" id="PTHR33653">
    <property type="entry name" value="RIBONUCLEASE VAPC2"/>
    <property type="match status" value="1"/>
</dbReference>
<dbReference type="SUPFAM" id="SSF88723">
    <property type="entry name" value="PIN domain-like"/>
    <property type="match status" value="1"/>
</dbReference>
<reference evidence="9" key="1">
    <citation type="submission" date="2019-04" db="EMBL/GenBank/DDBJ databases">
        <title>Nocardioides xinjiangensis sp. nov.</title>
        <authorList>
            <person name="Liu S."/>
        </authorList>
    </citation>
    <scope>NUCLEOTIDE SEQUENCE [LARGE SCALE GENOMIC DNA]</scope>
    <source>
        <strain evidence="9">18</strain>
    </source>
</reference>
<dbReference type="Proteomes" id="UP000308760">
    <property type="component" value="Unassembled WGS sequence"/>
</dbReference>
<keyword evidence="5" id="KW-0378">Hydrolase</keyword>
<comment type="similarity">
    <text evidence="7">Belongs to the PINc/VapC protein family.</text>
</comment>
<evidence type="ECO:0000256" key="3">
    <source>
        <dbReference type="ARBA" id="ARBA00022722"/>
    </source>
</evidence>
<comment type="caution">
    <text evidence="8">The sequence shown here is derived from an EMBL/GenBank/DDBJ whole genome shotgun (WGS) entry which is preliminary data.</text>
</comment>
<keyword evidence="9" id="KW-1185">Reference proteome</keyword>
<evidence type="ECO:0000256" key="7">
    <source>
        <dbReference type="ARBA" id="ARBA00038093"/>
    </source>
</evidence>
<dbReference type="RefSeq" id="WP_136533785.1">
    <property type="nucleotide sequence ID" value="NZ_STGY01000025.1"/>
</dbReference>
<organism evidence="8 9">
    <name type="scientific">Glycomyces buryatensis</name>
    <dbReference type="NCBI Taxonomy" id="2570927"/>
    <lineage>
        <taxon>Bacteria</taxon>
        <taxon>Bacillati</taxon>
        <taxon>Actinomycetota</taxon>
        <taxon>Actinomycetes</taxon>
        <taxon>Glycomycetales</taxon>
        <taxon>Glycomycetaceae</taxon>
        <taxon>Glycomyces</taxon>
    </lineage>
</organism>
<dbReference type="OrthoDB" id="3257696at2"/>
<dbReference type="GO" id="GO:0046872">
    <property type="term" value="F:metal ion binding"/>
    <property type="evidence" value="ECO:0007669"/>
    <property type="project" value="UniProtKB-KW"/>
</dbReference>
<comment type="cofactor">
    <cofactor evidence="1">
        <name>Mg(2+)</name>
        <dbReference type="ChEBI" id="CHEBI:18420"/>
    </cofactor>
</comment>
<dbReference type="GO" id="GO:0004518">
    <property type="term" value="F:nuclease activity"/>
    <property type="evidence" value="ECO:0007669"/>
    <property type="project" value="UniProtKB-KW"/>
</dbReference>
<dbReference type="EMBL" id="STGY01000025">
    <property type="protein sequence ID" value="THV42353.1"/>
    <property type="molecule type" value="Genomic_DNA"/>
</dbReference>
<keyword evidence="2" id="KW-1277">Toxin-antitoxin system</keyword>
<evidence type="ECO:0000256" key="6">
    <source>
        <dbReference type="ARBA" id="ARBA00022842"/>
    </source>
</evidence>
<dbReference type="GO" id="GO:0016787">
    <property type="term" value="F:hydrolase activity"/>
    <property type="evidence" value="ECO:0007669"/>
    <property type="project" value="UniProtKB-KW"/>
</dbReference>
<dbReference type="InterPro" id="IPR050556">
    <property type="entry name" value="Type_II_TA_system_RNase"/>
</dbReference>
<dbReference type="InterPro" id="IPR029060">
    <property type="entry name" value="PIN-like_dom_sf"/>
</dbReference>
<evidence type="ECO:0000256" key="2">
    <source>
        <dbReference type="ARBA" id="ARBA00022649"/>
    </source>
</evidence>
<evidence type="ECO:0000313" key="9">
    <source>
        <dbReference type="Proteomes" id="UP000308760"/>
    </source>
</evidence>
<name>A0A4S8QCV3_9ACTN</name>
<proteinExistence type="inferred from homology"/>
<reference evidence="8 9" key="2">
    <citation type="submission" date="2019-05" db="EMBL/GenBank/DDBJ databases">
        <title>Glycomyces buryatensis sp. nov.</title>
        <authorList>
            <person name="Nikitina E."/>
        </authorList>
    </citation>
    <scope>NUCLEOTIDE SEQUENCE [LARGE SCALE GENOMIC DNA]</scope>
    <source>
        <strain evidence="8 9">18</strain>
    </source>
</reference>
<dbReference type="PANTHER" id="PTHR33653:SF1">
    <property type="entry name" value="RIBONUCLEASE VAPC2"/>
    <property type="match status" value="1"/>
</dbReference>
<sequence>MTDGLELSALGLLDTCTVIDFSEIDRAHLPKISAVCTITMAELEAGPHAARDDTAEEVRRRQRLQWAQVSFPDPLPFDRQAAATYGSAHLLYLSAGRKPRKFFADLLIASVAIANQLPLYTRNAKDFEPLRSMLDIREV</sequence>
<evidence type="ECO:0000256" key="5">
    <source>
        <dbReference type="ARBA" id="ARBA00022801"/>
    </source>
</evidence>
<accession>A0A4S8QCV3</accession>
<evidence type="ECO:0000313" key="8">
    <source>
        <dbReference type="EMBL" id="THV42353.1"/>
    </source>
</evidence>
<keyword evidence="3" id="KW-0540">Nuclease</keyword>
<dbReference type="CDD" id="cd18732">
    <property type="entry name" value="PIN_MtVapC4-C5_like"/>
    <property type="match status" value="1"/>
</dbReference>